<gene>
    <name evidence="7" type="ORF">IPO85_16035</name>
</gene>
<evidence type="ECO:0000256" key="5">
    <source>
        <dbReference type="SAM" id="SignalP"/>
    </source>
</evidence>
<feature type="chain" id="PRO_5039338090" evidence="5">
    <location>
        <begin position="20"/>
        <end position="366"/>
    </location>
</feature>
<reference evidence="7 8" key="1">
    <citation type="submission" date="2020-10" db="EMBL/GenBank/DDBJ databases">
        <title>Connecting structure to function with the recovery of over 1000 high-quality activated sludge metagenome-assembled genomes encoding full-length rRNA genes using long-read sequencing.</title>
        <authorList>
            <person name="Singleton C.M."/>
            <person name="Petriglieri F."/>
            <person name="Kristensen J.M."/>
            <person name="Kirkegaard R.H."/>
            <person name="Michaelsen T.Y."/>
            <person name="Andersen M.H."/>
            <person name="Karst S.M."/>
            <person name="Dueholm M.S."/>
            <person name="Nielsen P.H."/>
            <person name="Albertsen M."/>
        </authorList>
    </citation>
    <scope>NUCLEOTIDE SEQUENCE [LARGE SCALE GENOMIC DNA]</scope>
    <source>
        <strain evidence="7">Ribe_18-Q3-R11-54_BAT3C.373</strain>
    </source>
</reference>
<evidence type="ECO:0000313" key="8">
    <source>
        <dbReference type="Proteomes" id="UP000808349"/>
    </source>
</evidence>
<dbReference type="CDD" id="cd02966">
    <property type="entry name" value="TlpA_like_family"/>
    <property type="match status" value="1"/>
</dbReference>
<dbReference type="InterPro" id="IPR050553">
    <property type="entry name" value="Thioredoxin_ResA/DsbE_sf"/>
</dbReference>
<evidence type="ECO:0000256" key="4">
    <source>
        <dbReference type="ARBA" id="ARBA00023284"/>
    </source>
</evidence>
<keyword evidence="3" id="KW-1015">Disulfide bond</keyword>
<dbReference type="Gene3D" id="3.40.30.10">
    <property type="entry name" value="Glutaredoxin"/>
    <property type="match status" value="1"/>
</dbReference>
<keyword evidence="5" id="KW-0732">Signal</keyword>
<protein>
    <submittedName>
        <fullName evidence="7">Redoxin domain-containing protein</fullName>
    </submittedName>
</protein>
<dbReference type="InterPro" id="IPR013766">
    <property type="entry name" value="Thioredoxin_domain"/>
</dbReference>
<keyword evidence="2" id="KW-0201">Cytochrome c-type biogenesis</keyword>
<dbReference type="GO" id="GO:0016209">
    <property type="term" value="F:antioxidant activity"/>
    <property type="evidence" value="ECO:0007669"/>
    <property type="project" value="InterPro"/>
</dbReference>
<dbReference type="SUPFAM" id="SSF52833">
    <property type="entry name" value="Thioredoxin-like"/>
    <property type="match status" value="1"/>
</dbReference>
<evidence type="ECO:0000313" key="7">
    <source>
        <dbReference type="EMBL" id="MBK9718988.1"/>
    </source>
</evidence>
<comment type="caution">
    <text evidence="7">The sequence shown here is derived from an EMBL/GenBank/DDBJ whole genome shotgun (WGS) entry which is preliminary data.</text>
</comment>
<sequence>MRYIINFLLLLMSVAFLSACTNGFQIKGNFSDGGDLSVTLDRIGLDNSTVLIDEQKMVAGKFTFAPKEPIKPGLYRIKLGQQMAVFVLDGTEKKVDISGTLAGLASGTYEIKGAPVAEEVLNALKTVKSKQLTVDEAQKIIDNAKNPLSAALLAVQLLGFRGEFIAKHKPISANLKAKYPESEFAKSYEAFILQTEQTVNQQRAQESIQVGMDAPDINLTSPKGKAYKLSDLKGKVVLIDFWASWCGPCRRANPHVVDVYNQYKDKGFTVYSVSLDGVDSRTKAQLSSEAQIKEYTDNAKTAWIAAIEKDGLVWDTHVSDLKKWESDPAAVYGVRAIPKTFLVGRDGKIAAIDPRDNLEEEVKKIL</sequence>
<feature type="domain" description="Thioredoxin" evidence="6">
    <location>
        <begin position="208"/>
        <end position="366"/>
    </location>
</feature>
<dbReference type="GO" id="GO:0016491">
    <property type="term" value="F:oxidoreductase activity"/>
    <property type="evidence" value="ECO:0007669"/>
    <property type="project" value="InterPro"/>
</dbReference>
<dbReference type="GO" id="GO:0017004">
    <property type="term" value="P:cytochrome complex assembly"/>
    <property type="evidence" value="ECO:0007669"/>
    <property type="project" value="UniProtKB-KW"/>
</dbReference>
<comment type="subcellular location">
    <subcellularLocation>
        <location evidence="1">Cell envelope</location>
    </subcellularLocation>
</comment>
<dbReference type="InterPro" id="IPR000866">
    <property type="entry name" value="AhpC/TSA"/>
</dbReference>
<dbReference type="GO" id="GO:0030313">
    <property type="term" value="C:cell envelope"/>
    <property type="evidence" value="ECO:0007669"/>
    <property type="project" value="UniProtKB-SubCell"/>
</dbReference>
<keyword evidence="4" id="KW-0676">Redox-active center</keyword>
<organism evidence="7 8">
    <name type="scientific">Candidatus Defluviibacterium haderslevense</name>
    <dbReference type="NCBI Taxonomy" id="2981993"/>
    <lineage>
        <taxon>Bacteria</taxon>
        <taxon>Pseudomonadati</taxon>
        <taxon>Bacteroidota</taxon>
        <taxon>Saprospiria</taxon>
        <taxon>Saprospirales</taxon>
        <taxon>Saprospiraceae</taxon>
        <taxon>Candidatus Defluviibacterium</taxon>
    </lineage>
</organism>
<dbReference type="Proteomes" id="UP000808349">
    <property type="component" value="Unassembled WGS sequence"/>
</dbReference>
<evidence type="ECO:0000256" key="2">
    <source>
        <dbReference type="ARBA" id="ARBA00022748"/>
    </source>
</evidence>
<accession>A0A9D7SBX9</accession>
<dbReference type="AlphaFoldDB" id="A0A9D7SBX9"/>
<dbReference type="PROSITE" id="PS51352">
    <property type="entry name" value="THIOREDOXIN_2"/>
    <property type="match status" value="1"/>
</dbReference>
<evidence type="ECO:0000256" key="1">
    <source>
        <dbReference type="ARBA" id="ARBA00004196"/>
    </source>
</evidence>
<feature type="signal peptide" evidence="5">
    <location>
        <begin position="1"/>
        <end position="19"/>
    </location>
</feature>
<dbReference type="PANTHER" id="PTHR42852">
    <property type="entry name" value="THIOL:DISULFIDE INTERCHANGE PROTEIN DSBE"/>
    <property type="match status" value="1"/>
</dbReference>
<name>A0A9D7SBX9_9BACT</name>
<dbReference type="PROSITE" id="PS51257">
    <property type="entry name" value="PROKAR_LIPOPROTEIN"/>
    <property type="match status" value="1"/>
</dbReference>
<dbReference type="Pfam" id="PF00578">
    <property type="entry name" value="AhpC-TSA"/>
    <property type="match status" value="1"/>
</dbReference>
<dbReference type="InterPro" id="IPR036249">
    <property type="entry name" value="Thioredoxin-like_sf"/>
</dbReference>
<evidence type="ECO:0000256" key="3">
    <source>
        <dbReference type="ARBA" id="ARBA00023157"/>
    </source>
</evidence>
<evidence type="ECO:0000259" key="6">
    <source>
        <dbReference type="PROSITE" id="PS51352"/>
    </source>
</evidence>
<dbReference type="PANTHER" id="PTHR42852:SF6">
    <property type="entry name" value="THIOL:DISULFIDE INTERCHANGE PROTEIN DSBE"/>
    <property type="match status" value="1"/>
</dbReference>
<proteinExistence type="predicted"/>
<dbReference type="EMBL" id="JADKFW010000014">
    <property type="protein sequence ID" value="MBK9718988.1"/>
    <property type="molecule type" value="Genomic_DNA"/>
</dbReference>